<dbReference type="InterPro" id="IPR037185">
    <property type="entry name" value="EmrE-like"/>
</dbReference>
<dbReference type="RefSeq" id="WP_338502225.1">
    <property type="nucleotide sequence ID" value="NZ_CP145607.1"/>
</dbReference>
<feature type="transmembrane region" description="Helical" evidence="1">
    <location>
        <begin position="37"/>
        <end position="56"/>
    </location>
</feature>
<evidence type="ECO:0000313" key="3">
    <source>
        <dbReference type="EMBL" id="WWM69821.1"/>
    </source>
</evidence>
<feature type="transmembrane region" description="Helical" evidence="1">
    <location>
        <begin position="94"/>
        <end position="115"/>
    </location>
</feature>
<proteinExistence type="predicted"/>
<feature type="transmembrane region" description="Helical" evidence="1">
    <location>
        <begin position="149"/>
        <end position="170"/>
    </location>
</feature>
<keyword evidence="1" id="KW-1133">Transmembrane helix</keyword>
<dbReference type="Proteomes" id="UP001382935">
    <property type="component" value="Chromosome"/>
</dbReference>
<feature type="transmembrane region" description="Helical" evidence="1">
    <location>
        <begin position="213"/>
        <end position="232"/>
    </location>
</feature>
<evidence type="ECO:0000259" key="2">
    <source>
        <dbReference type="Pfam" id="PF00892"/>
    </source>
</evidence>
<keyword evidence="1" id="KW-0472">Membrane</keyword>
<feature type="transmembrane region" description="Helical" evidence="1">
    <location>
        <begin position="265"/>
        <end position="283"/>
    </location>
</feature>
<feature type="domain" description="EamA" evidence="2">
    <location>
        <begin position="152"/>
        <end position="281"/>
    </location>
</feature>
<accession>A0ABZ2FYC0</accession>
<dbReference type="PANTHER" id="PTHR22911:SF76">
    <property type="entry name" value="EAMA DOMAIN-CONTAINING PROTEIN"/>
    <property type="match status" value="1"/>
</dbReference>
<evidence type="ECO:0000256" key="1">
    <source>
        <dbReference type="SAM" id="Phobius"/>
    </source>
</evidence>
<dbReference type="InterPro" id="IPR000620">
    <property type="entry name" value="EamA_dom"/>
</dbReference>
<keyword evidence="1" id="KW-0812">Transmembrane</keyword>
<name>A0ABZ2FYC0_9SPHN</name>
<organism evidence="3 4">
    <name type="scientific">Sphingomonas kaistensis</name>
    <dbReference type="NCBI Taxonomy" id="298708"/>
    <lineage>
        <taxon>Bacteria</taxon>
        <taxon>Pseudomonadati</taxon>
        <taxon>Pseudomonadota</taxon>
        <taxon>Alphaproteobacteria</taxon>
        <taxon>Sphingomonadales</taxon>
        <taxon>Sphingomonadaceae</taxon>
        <taxon>Sphingomonas</taxon>
    </lineage>
</organism>
<sequence length="295" mass="30800">MTQRVSPRAFAVLMLGNLALAFGPWMVRLSDVGPSAAGFWRLALALPFLAVLAKAMGQPAHWPGRASALIIAVAAFFFAADLAAWHAGIHLTKLGNATLFGNVASFAFAAWGLWLARRWPTWLQAAALGLALAGAALLMAGSAELSARYLHGDLLTLLAGLLYAGYLIAVERVRGSMQPLPVLILSSAFGAAMLLPFAAAMGETIWPTDWTPLLLLAIGSQVVGQGCLVYALGQVPPLVVGLALLTQPAVSAIIGWLFYNEVMTSLDFLGAFAIGAALVLVRLQGDGSGPKSDPA</sequence>
<keyword evidence="4" id="KW-1185">Reference proteome</keyword>
<reference evidence="3 4" key="1">
    <citation type="submission" date="2024-02" db="EMBL/GenBank/DDBJ databases">
        <title>Full genome sequence of Sphingomonas kaistensis.</title>
        <authorList>
            <person name="Poletto B.L."/>
            <person name="Silva G."/>
            <person name="Galante D."/>
            <person name="Campos K.R."/>
            <person name="Santos M.B.N."/>
            <person name="Sacchi C.T."/>
        </authorList>
    </citation>
    <scope>NUCLEOTIDE SEQUENCE [LARGE SCALE GENOMIC DNA]</scope>
    <source>
        <strain evidence="3 4">MA4R</strain>
    </source>
</reference>
<evidence type="ECO:0000313" key="4">
    <source>
        <dbReference type="Proteomes" id="UP001382935"/>
    </source>
</evidence>
<feature type="transmembrane region" description="Helical" evidence="1">
    <location>
        <begin position="68"/>
        <end position="88"/>
    </location>
</feature>
<protein>
    <submittedName>
        <fullName evidence="3">DMT family transporter</fullName>
    </submittedName>
</protein>
<dbReference type="SUPFAM" id="SSF103481">
    <property type="entry name" value="Multidrug resistance efflux transporter EmrE"/>
    <property type="match status" value="2"/>
</dbReference>
<dbReference type="EMBL" id="CP145607">
    <property type="protein sequence ID" value="WWM69821.1"/>
    <property type="molecule type" value="Genomic_DNA"/>
</dbReference>
<dbReference type="Pfam" id="PF00892">
    <property type="entry name" value="EamA"/>
    <property type="match status" value="1"/>
</dbReference>
<feature type="transmembrane region" description="Helical" evidence="1">
    <location>
        <begin position="182"/>
        <end position="201"/>
    </location>
</feature>
<gene>
    <name evidence="3" type="ORF">V6R86_03725</name>
</gene>
<feature type="transmembrane region" description="Helical" evidence="1">
    <location>
        <begin position="122"/>
        <end position="143"/>
    </location>
</feature>
<dbReference type="PANTHER" id="PTHR22911">
    <property type="entry name" value="ACYL-MALONYL CONDENSING ENZYME-RELATED"/>
    <property type="match status" value="1"/>
</dbReference>
<feature type="transmembrane region" description="Helical" evidence="1">
    <location>
        <begin position="239"/>
        <end position="259"/>
    </location>
</feature>